<sequence length="205" mass="24252">MFRFRFNTEPEPEPELDLSSVQFRTLLFKPESNDTFFVEDDEDIMQTSIKYILENIDVNEIEEIWAIHVITTSKFCHFVILLSDKTYPYYVAAQFSESHSQDLPTESIRCNINKLFTPIADLRNEMKENINERKLYRELWGVARNITQKAVQLHRQDILEKLQNLLTEIQENESINSLDNINNEEICSNSDNNLHDNEEYNENNP</sequence>
<reference evidence="1 2" key="1">
    <citation type="submission" date="2018-06" db="EMBL/GenBank/DDBJ databases">
        <title>Comparative genomics reveals the genomic features of Rhizophagus irregularis, R. cerebriforme, R. diaphanum and Gigaspora rosea, and their symbiotic lifestyle signature.</title>
        <authorList>
            <person name="Morin E."/>
            <person name="San Clemente H."/>
            <person name="Chen E.C.H."/>
            <person name="De La Providencia I."/>
            <person name="Hainaut M."/>
            <person name="Kuo A."/>
            <person name="Kohler A."/>
            <person name="Murat C."/>
            <person name="Tang N."/>
            <person name="Roy S."/>
            <person name="Loubradou J."/>
            <person name="Henrissat B."/>
            <person name="Grigoriev I.V."/>
            <person name="Corradi N."/>
            <person name="Roux C."/>
            <person name="Martin F.M."/>
        </authorList>
    </citation>
    <scope>NUCLEOTIDE SEQUENCE [LARGE SCALE GENOMIC DNA]</scope>
    <source>
        <strain evidence="1 2">DAOM 194757</strain>
    </source>
</reference>
<gene>
    <name evidence="1" type="ORF">C2G38_2181910</name>
</gene>
<keyword evidence="2" id="KW-1185">Reference proteome</keyword>
<accession>A0A397VAG9</accession>
<dbReference type="Proteomes" id="UP000266673">
    <property type="component" value="Unassembled WGS sequence"/>
</dbReference>
<dbReference type="EMBL" id="QKWP01000475">
    <property type="protein sequence ID" value="RIB19425.1"/>
    <property type="molecule type" value="Genomic_DNA"/>
</dbReference>
<proteinExistence type="predicted"/>
<organism evidence="1 2">
    <name type="scientific">Gigaspora rosea</name>
    <dbReference type="NCBI Taxonomy" id="44941"/>
    <lineage>
        <taxon>Eukaryota</taxon>
        <taxon>Fungi</taxon>
        <taxon>Fungi incertae sedis</taxon>
        <taxon>Mucoromycota</taxon>
        <taxon>Glomeromycotina</taxon>
        <taxon>Glomeromycetes</taxon>
        <taxon>Diversisporales</taxon>
        <taxon>Gigasporaceae</taxon>
        <taxon>Gigaspora</taxon>
    </lineage>
</organism>
<dbReference type="AlphaFoldDB" id="A0A397VAG9"/>
<name>A0A397VAG9_9GLOM</name>
<evidence type="ECO:0000313" key="1">
    <source>
        <dbReference type="EMBL" id="RIB19425.1"/>
    </source>
</evidence>
<comment type="caution">
    <text evidence="1">The sequence shown here is derived from an EMBL/GenBank/DDBJ whole genome shotgun (WGS) entry which is preliminary data.</text>
</comment>
<evidence type="ECO:0000313" key="2">
    <source>
        <dbReference type="Proteomes" id="UP000266673"/>
    </source>
</evidence>
<protein>
    <submittedName>
        <fullName evidence="1">Uncharacterized protein</fullName>
    </submittedName>
</protein>